<evidence type="ECO:0000256" key="2">
    <source>
        <dbReference type="SAM" id="Phobius"/>
    </source>
</evidence>
<proteinExistence type="predicted"/>
<organism evidence="3 4">
    <name type="scientific">Falsiroseomonas frigidaquae</name>
    <dbReference type="NCBI Taxonomy" id="487318"/>
    <lineage>
        <taxon>Bacteria</taxon>
        <taxon>Pseudomonadati</taxon>
        <taxon>Pseudomonadota</taxon>
        <taxon>Alphaproteobacteria</taxon>
        <taxon>Acetobacterales</taxon>
        <taxon>Roseomonadaceae</taxon>
        <taxon>Falsiroseomonas</taxon>
    </lineage>
</organism>
<accession>A0ABX1ET12</accession>
<dbReference type="Proteomes" id="UP000765160">
    <property type="component" value="Unassembled WGS sequence"/>
</dbReference>
<keyword evidence="2" id="KW-0812">Transmembrane</keyword>
<keyword evidence="2" id="KW-1133">Transmembrane helix</keyword>
<dbReference type="PANTHER" id="PTHR32309:SF13">
    <property type="entry name" value="FERRIC ENTEROBACTIN TRANSPORT PROTEIN FEPE"/>
    <property type="match status" value="1"/>
</dbReference>
<feature type="region of interest" description="Disordered" evidence="1">
    <location>
        <begin position="1"/>
        <end position="29"/>
    </location>
</feature>
<keyword evidence="4" id="KW-1185">Reference proteome</keyword>
<gene>
    <name evidence="3" type="ORF">HB662_00450</name>
</gene>
<feature type="transmembrane region" description="Helical" evidence="2">
    <location>
        <begin position="376"/>
        <end position="398"/>
    </location>
</feature>
<sequence length="406" mass="44896">MKLSPPIRPSEAATTSGVDAPLPQARPRPRPRRSLFARLRPKSALGWYVLLVLLPTAIVGAYYMTYAADMYEAEARILVRGRPGASGGGGAAGIASILGASAGAVRPGAEEAQAVRSFVDSRDAVDGLSQRFNLAEIWRRPEADRVSRLWYEDPEAERLLRYYRRRVSVEYDLETGIITLKVLAYRPEDAQALAEALLALSEDLVNRFSARTSQDTLRVGREEVQIAEQRVLSARAAVTAFREREQTLDPTASVGSAVQTIGRLEAALSAARTELQEKQAFMRRDNPQVQVLNNRIAALQAQIATERQRRTSGDETLTQQLSGYERLQLEREFAERVYASAIGSMEAARADAQRQQVFLMRVVEPNMPERATFPKAMFNTITLLVALTVLFAIGWLVLAGAREHAS</sequence>
<evidence type="ECO:0000313" key="3">
    <source>
        <dbReference type="EMBL" id="NKE43227.1"/>
    </source>
</evidence>
<protein>
    <submittedName>
        <fullName evidence="3">Capsule biosynthesis protein</fullName>
    </submittedName>
</protein>
<evidence type="ECO:0000256" key="1">
    <source>
        <dbReference type="SAM" id="MobiDB-lite"/>
    </source>
</evidence>
<comment type="caution">
    <text evidence="3">The sequence shown here is derived from an EMBL/GenBank/DDBJ whole genome shotgun (WGS) entry which is preliminary data.</text>
</comment>
<keyword evidence="2" id="KW-0472">Membrane</keyword>
<feature type="transmembrane region" description="Helical" evidence="2">
    <location>
        <begin position="45"/>
        <end position="64"/>
    </location>
</feature>
<evidence type="ECO:0000313" key="4">
    <source>
        <dbReference type="Proteomes" id="UP000765160"/>
    </source>
</evidence>
<name>A0ABX1ET12_9PROT</name>
<dbReference type="RefSeq" id="WP_168046077.1">
    <property type="nucleotide sequence ID" value="NZ_JAATJR010000001.1"/>
</dbReference>
<dbReference type="PANTHER" id="PTHR32309">
    <property type="entry name" value="TYROSINE-PROTEIN KINASE"/>
    <property type="match status" value="1"/>
</dbReference>
<dbReference type="EMBL" id="JAAVTX010000001">
    <property type="protein sequence ID" value="NKE43227.1"/>
    <property type="molecule type" value="Genomic_DNA"/>
</dbReference>
<reference evidence="3 4" key="1">
    <citation type="submission" date="2020-03" db="EMBL/GenBank/DDBJ databases">
        <title>Roseomonas selenitidurans sp. nov. isolated from soil.</title>
        <authorList>
            <person name="Liu H."/>
        </authorList>
    </citation>
    <scope>NUCLEOTIDE SEQUENCE [LARGE SCALE GENOMIC DNA]</scope>
    <source>
        <strain evidence="3 4">JCM 15073</strain>
    </source>
</reference>
<dbReference type="InterPro" id="IPR050445">
    <property type="entry name" value="Bact_polysacc_biosynth/exp"/>
</dbReference>